<sequence length="115" mass="13227">MDVRRSSQRQEKRITRSLKQIKEDARTTPGSGNQYYCKSDVVSEHFRVEAKTKVKDSKSITIKREWLDKIAVEAFETNKTPALAFSFGDGTDYMVLRDRDFYTMVEKLHGGEADG</sequence>
<name>A0A239CLV5_9FIRM</name>
<dbReference type="RefSeq" id="WP_089282286.1">
    <property type="nucleotide sequence ID" value="NZ_FZOJ01000006.1"/>
</dbReference>
<feature type="region of interest" description="Disordered" evidence="1">
    <location>
        <begin position="1"/>
        <end position="34"/>
    </location>
</feature>
<protein>
    <submittedName>
        <fullName evidence="2">Uncharacterized protein</fullName>
    </submittedName>
</protein>
<evidence type="ECO:0000313" key="3">
    <source>
        <dbReference type="Proteomes" id="UP000198304"/>
    </source>
</evidence>
<proteinExistence type="predicted"/>
<dbReference type="Proteomes" id="UP000198304">
    <property type="component" value="Unassembled WGS sequence"/>
</dbReference>
<evidence type="ECO:0000313" key="2">
    <source>
        <dbReference type="EMBL" id="SNS20872.1"/>
    </source>
</evidence>
<dbReference type="AlphaFoldDB" id="A0A239CLV5"/>
<reference evidence="2 3" key="1">
    <citation type="submission" date="2017-06" db="EMBL/GenBank/DDBJ databases">
        <authorList>
            <person name="Kim H.J."/>
            <person name="Triplett B.A."/>
        </authorList>
    </citation>
    <scope>NUCLEOTIDE SEQUENCE [LARGE SCALE GENOMIC DNA]</scope>
    <source>
        <strain evidence="2 3">SCA</strain>
    </source>
</reference>
<accession>A0A239CLV5</accession>
<dbReference type="EMBL" id="FZOJ01000006">
    <property type="protein sequence ID" value="SNS20872.1"/>
    <property type="molecule type" value="Genomic_DNA"/>
</dbReference>
<gene>
    <name evidence="2" type="ORF">SAMN05446037_100630</name>
</gene>
<evidence type="ECO:0000256" key="1">
    <source>
        <dbReference type="SAM" id="MobiDB-lite"/>
    </source>
</evidence>
<feature type="compositionally biased region" description="Basic and acidic residues" evidence="1">
    <location>
        <begin position="1"/>
        <end position="26"/>
    </location>
</feature>
<organism evidence="2 3">
    <name type="scientific">Anaerovirgula multivorans</name>
    <dbReference type="NCBI Taxonomy" id="312168"/>
    <lineage>
        <taxon>Bacteria</taxon>
        <taxon>Bacillati</taxon>
        <taxon>Bacillota</taxon>
        <taxon>Clostridia</taxon>
        <taxon>Peptostreptococcales</taxon>
        <taxon>Natronincolaceae</taxon>
        <taxon>Anaerovirgula</taxon>
    </lineage>
</organism>
<keyword evidence="3" id="KW-1185">Reference proteome</keyword>